<accession>A0A9D1W4J4</accession>
<gene>
    <name evidence="8" type="ORF">IAA28_05120</name>
</gene>
<dbReference type="PANTHER" id="PTHR47245:SF1">
    <property type="entry name" value="FOLDASE PROTEIN PRSA"/>
    <property type="match status" value="1"/>
</dbReference>
<comment type="caution">
    <text evidence="8">The sequence shown here is derived from an EMBL/GenBank/DDBJ whole genome shotgun (WGS) entry which is preliminary data.</text>
</comment>
<dbReference type="GO" id="GO:0003755">
    <property type="term" value="F:peptidyl-prolyl cis-trans isomerase activity"/>
    <property type="evidence" value="ECO:0007669"/>
    <property type="project" value="UniProtKB-KW"/>
</dbReference>
<proteinExistence type="predicted"/>
<dbReference type="Proteomes" id="UP000886780">
    <property type="component" value="Unassembled WGS sequence"/>
</dbReference>
<dbReference type="InterPro" id="IPR046357">
    <property type="entry name" value="PPIase_dom_sf"/>
</dbReference>
<evidence type="ECO:0000256" key="3">
    <source>
        <dbReference type="ARBA" id="ARBA00022729"/>
    </source>
</evidence>
<dbReference type="AlphaFoldDB" id="A0A9D1W4J4"/>
<evidence type="ECO:0000256" key="4">
    <source>
        <dbReference type="ARBA" id="ARBA00023110"/>
    </source>
</evidence>
<evidence type="ECO:0000259" key="7">
    <source>
        <dbReference type="PROSITE" id="PS50198"/>
    </source>
</evidence>
<name>A0A9D1W4J4_9FIRM</name>
<sequence>MIGRDPSIAGGRPGAGKGRRAAALAGAALLGAAALLTGCQGGLPIFSRVKEVEGYPLNQAMIVAATERNCYQEAYTDQLWDAVLDEEGTTAETFLLRQVEVFLKELKLVSQMAEEQGIGLDGEEQALVAQLAEEYYSGLTEGDLAYLGVTQEDVEILYGDYALADKAVTELTGGADLEVSDSEAKVIGLQQIEVWDEATAERVWALAQEEGANFVSIAREYSVNPEIQRKLARGEGGQALEEAAFALAEGEVSGVIQSGQVYYIVKCVDDYDEEATRERKGELELLKKEQAFQEIYGEYESGHTVVFGENFWDGMDFDGGADCTTTNFFELYREYFPG</sequence>
<evidence type="ECO:0000256" key="1">
    <source>
        <dbReference type="ARBA" id="ARBA00000971"/>
    </source>
</evidence>
<evidence type="ECO:0000313" key="8">
    <source>
        <dbReference type="EMBL" id="HIX52167.1"/>
    </source>
</evidence>
<evidence type="ECO:0000313" key="9">
    <source>
        <dbReference type="Proteomes" id="UP000886780"/>
    </source>
</evidence>
<organism evidence="8 9">
    <name type="scientific">Candidatus Lachnoclostridium stercoripullorum</name>
    <dbReference type="NCBI Taxonomy" id="2838635"/>
    <lineage>
        <taxon>Bacteria</taxon>
        <taxon>Bacillati</taxon>
        <taxon>Bacillota</taxon>
        <taxon>Clostridia</taxon>
        <taxon>Lachnospirales</taxon>
        <taxon>Lachnospiraceae</taxon>
    </lineage>
</organism>
<evidence type="ECO:0000256" key="5">
    <source>
        <dbReference type="ARBA" id="ARBA00023235"/>
    </source>
</evidence>
<comment type="catalytic activity">
    <reaction evidence="1">
        <text>[protein]-peptidylproline (omega=180) = [protein]-peptidylproline (omega=0)</text>
        <dbReference type="Rhea" id="RHEA:16237"/>
        <dbReference type="Rhea" id="RHEA-COMP:10747"/>
        <dbReference type="Rhea" id="RHEA-COMP:10748"/>
        <dbReference type="ChEBI" id="CHEBI:83833"/>
        <dbReference type="ChEBI" id="CHEBI:83834"/>
        <dbReference type="EC" id="5.2.1.8"/>
    </reaction>
</comment>
<dbReference type="SUPFAM" id="SSF54534">
    <property type="entry name" value="FKBP-like"/>
    <property type="match status" value="1"/>
</dbReference>
<dbReference type="InterPro" id="IPR000297">
    <property type="entry name" value="PPIase_PpiC"/>
</dbReference>
<dbReference type="PANTHER" id="PTHR47245">
    <property type="entry name" value="PEPTIDYLPROLYL ISOMERASE"/>
    <property type="match status" value="1"/>
</dbReference>
<dbReference type="EC" id="5.2.1.8" evidence="2"/>
<dbReference type="Gene3D" id="3.10.50.40">
    <property type="match status" value="1"/>
</dbReference>
<evidence type="ECO:0000256" key="6">
    <source>
        <dbReference type="PROSITE-ProRule" id="PRU00278"/>
    </source>
</evidence>
<dbReference type="InterPro" id="IPR050245">
    <property type="entry name" value="PrsA_foldase"/>
</dbReference>
<keyword evidence="5 6" id="KW-0413">Isomerase</keyword>
<evidence type="ECO:0000256" key="2">
    <source>
        <dbReference type="ARBA" id="ARBA00013194"/>
    </source>
</evidence>
<dbReference type="EMBL" id="DXEU01000090">
    <property type="protein sequence ID" value="HIX52167.1"/>
    <property type="molecule type" value="Genomic_DNA"/>
</dbReference>
<reference evidence="8" key="2">
    <citation type="submission" date="2021-04" db="EMBL/GenBank/DDBJ databases">
        <authorList>
            <person name="Gilroy R."/>
        </authorList>
    </citation>
    <scope>NUCLEOTIDE SEQUENCE</scope>
    <source>
        <strain evidence="8">ChiGjej4B4-12881</strain>
    </source>
</reference>
<reference evidence="8" key="1">
    <citation type="journal article" date="2021" name="PeerJ">
        <title>Extensive microbial diversity within the chicken gut microbiome revealed by metagenomics and culture.</title>
        <authorList>
            <person name="Gilroy R."/>
            <person name="Ravi A."/>
            <person name="Getino M."/>
            <person name="Pursley I."/>
            <person name="Horton D.L."/>
            <person name="Alikhan N.F."/>
            <person name="Baker D."/>
            <person name="Gharbi K."/>
            <person name="Hall N."/>
            <person name="Watson M."/>
            <person name="Adriaenssens E.M."/>
            <person name="Foster-Nyarko E."/>
            <person name="Jarju S."/>
            <person name="Secka A."/>
            <person name="Antonio M."/>
            <person name="Oren A."/>
            <person name="Chaudhuri R.R."/>
            <person name="La Ragione R."/>
            <person name="Hildebrand F."/>
            <person name="Pallen M.J."/>
        </authorList>
    </citation>
    <scope>NUCLEOTIDE SEQUENCE</scope>
    <source>
        <strain evidence="8">ChiGjej4B4-12881</strain>
    </source>
</reference>
<keyword evidence="4 6" id="KW-0697">Rotamase</keyword>
<protein>
    <recommendedName>
        <fullName evidence="2">peptidylprolyl isomerase</fullName>
        <ecNumber evidence="2">5.2.1.8</ecNumber>
    </recommendedName>
</protein>
<dbReference type="PROSITE" id="PS50198">
    <property type="entry name" value="PPIC_PPIASE_2"/>
    <property type="match status" value="1"/>
</dbReference>
<feature type="domain" description="PpiC" evidence="7">
    <location>
        <begin position="184"/>
        <end position="269"/>
    </location>
</feature>
<dbReference type="Pfam" id="PF13145">
    <property type="entry name" value="Rotamase_2"/>
    <property type="match status" value="1"/>
</dbReference>
<keyword evidence="3" id="KW-0732">Signal</keyword>